<sequence length="193" mass="21011">MPSQRPSTATGNSNEPISDLSSLSRTPRRARVASKATRATRSHSSNSSGTSTSSSSHSDILKASSSVSSGGYSPTSEALSLTDLDEFECPFGEGEDDEDGTPEDLDEAWDFLPKPGDAVWVKDKTAERETWYHGCVQKSTRSGIVRGGKKGTFYCVRYHGNMRKFFAPLLGDIKPDTPHVRRILEVAGCDYEL</sequence>
<proteinExistence type="predicted"/>
<evidence type="ECO:0000313" key="2">
    <source>
        <dbReference type="EMBL" id="PAV21687.1"/>
    </source>
</evidence>
<evidence type="ECO:0000313" key="3">
    <source>
        <dbReference type="Proteomes" id="UP000217199"/>
    </source>
</evidence>
<protein>
    <submittedName>
        <fullName evidence="2">Uncharacterized protein</fullName>
    </submittedName>
</protein>
<feature type="compositionally biased region" description="Low complexity" evidence="1">
    <location>
        <begin position="42"/>
        <end position="76"/>
    </location>
</feature>
<dbReference type="OrthoDB" id="3205170at2759"/>
<comment type="caution">
    <text evidence="2">The sequence shown here is derived from an EMBL/GenBank/DDBJ whole genome shotgun (WGS) entry which is preliminary data.</text>
</comment>
<reference evidence="2 3" key="1">
    <citation type="journal article" date="2017" name="Mol. Ecol.">
        <title>Comparative and population genomic landscape of Phellinus noxius: A hypervariable fungus causing root rot in trees.</title>
        <authorList>
            <person name="Chung C.L."/>
            <person name="Lee T.J."/>
            <person name="Akiba M."/>
            <person name="Lee H.H."/>
            <person name="Kuo T.H."/>
            <person name="Liu D."/>
            <person name="Ke H.M."/>
            <person name="Yokoi T."/>
            <person name="Roa M.B."/>
            <person name="Lu M.J."/>
            <person name="Chang Y.Y."/>
            <person name="Ann P.J."/>
            <person name="Tsai J.N."/>
            <person name="Chen C.Y."/>
            <person name="Tzean S.S."/>
            <person name="Ota Y."/>
            <person name="Hattori T."/>
            <person name="Sahashi N."/>
            <person name="Liou R.F."/>
            <person name="Kikuchi T."/>
            <person name="Tsai I.J."/>
        </authorList>
    </citation>
    <scope>NUCLEOTIDE SEQUENCE [LARGE SCALE GENOMIC DNA]</scope>
    <source>
        <strain evidence="2 3">FFPRI411160</strain>
    </source>
</reference>
<evidence type="ECO:0000256" key="1">
    <source>
        <dbReference type="SAM" id="MobiDB-lite"/>
    </source>
</evidence>
<accession>A0A286UQ26</accession>
<feature type="compositionally biased region" description="Polar residues" evidence="1">
    <location>
        <begin position="1"/>
        <end position="25"/>
    </location>
</feature>
<name>A0A286UQ26_9AGAM</name>
<gene>
    <name evidence="2" type="ORF">PNOK_0164400</name>
</gene>
<dbReference type="STRING" id="2282107.A0A286UQ26"/>
<dbReference type="Proteomes" id="UP000217199">
    <property type="component" value="Unassembled WGS sequence"/>
</dbReference>
<keyword evidence="3" id="KW-1185">Reference proteome</keyword>
<dbReference type="EMBL" id="NBII01000002">
    <property type="protein sequence ID" value="PAV21687.1"/>
    <property type="molecule type" value="Genomic_DNA"/>
</dbReference>
<organism evidence="2 3">
    <name type="scientific">Pyrrhoderma noxium</name>
    <dbReference type="NCBI Taxonomy" id="2282107"/>
    <lineage>
        <taxon>Eukaryota</taxon>
        <taxon>Fungi</taxon>
        <taxon>Dikarya</taxon>
        <taxon>Basidiomycota</taxon>
        <taxon>Agaricomycotina</taxon>
        <taxon>Agaricomycetes</taxon>
        <taxon>Hymenochaetales</taxon>
        <taxon>Hymenochaetaceae</taxon>
        <taxon>Pyrrhoderma</taxon>
    </lineage>
</organism>
<dbReference type="InParanoid" id="A0A286UQ26"/>
<feature type="region of interest" description="Disordered" evidence="1">
    <location>
        <begin position="1"/>
        <end position="77"/>
    </location>
</feature>
<dbReference type="AlphaFoldDB" id="A0A286UQ26"/>